<accession>A0ABU5DWH7</accession>
<feature type="transmembrane region" description="Helical" evidence="6">
    <location>
        <begin position="292"/>
        <end position="319"/>
    </location>
</feature>
<evidence type="ECO:0000256" key="1">
    <source>
        <dbReference type="ARBA" id="ARBA00000085"/>
    </source>
</evidence>
<gene>
    <name evidence="8" type="ORF">SMD31_06940</name>
</gene>
<dbReference type="InterPro" id="IPR003594">
    <property type="entry name" value="HATPase_dom"/>
</dbReference>
<dbReference type="Gene3D" id="1.10.287.130">
    <property type="match status" value="1"/>
</dbReference>
<dbReference type="SMART" id="SM00387">
    <property type="entry name" value="HATPase_c"/>
    <property type="match status" value="1"/>
</dbReference>
<dbReference type="SUPFAM" id="SSF55874">
    <property type="entry name" value="ATPase domain of HSP90 chaperone/DNA topoisomerase II/histidine kinase"/>
    <property type="match status" value="1"/>
</dbReference>
<dbReference type="CDD" id="cd16922">
    <property type="entry name" value="HATPase_EvgS-ArcB-TorS-like"/>
    <property type="match status" value="1"/>
</dbReference>
<dbReference type="PROSITE" id="PS50109">
    <property type="entry name" value="HIS_KIN"/>
    <property type="match status" value="1"/>
</dbReference>
<dbReference type="PRINTS" id="PR00344">
    <property type="entry name" value="BCTRLSENSOR"/>
</dbReference>
<dbReference type="InterPro" id="IPR036890">
    <property type="entry name" value="HATPase_C_sf"/>
</dbReference>
<dbReference type="Gene3D" id="3.30.565.10">
    <property type="entry name" value="Histidine kinase-like ATPase, C-terminal domain"/>
    <property type="match status" value="1"/>
</dbReference>
<feature type="domain" description="Histidine kinase" evidence="7">
    <location>
        <begin position="353"/>
        <end position="574"/>
    </location>
</feature>
<organism evidence="8 9">
    <name type="scientific">Dongia rigui</name>
    <dbReference type="NCBI Taxonomy" id="940149"/>
    <lineage>
        <taxon>Bacteria</taxon>
        <taxon>Pseudomonadati</taxon>
        <taxon>Pseudomonadota</taxon>
        <taxon>Alphaproteobacteria</taxon>
        <taxon>Rhodospirillales</taxon>
        <taxon>Dongiaceae</taxon>
        <taxon>Dongia</taxon>
    </lineage>
</organism>
<feature type="transmembrane region" description="Helical" evidence="6">
    <location>
        <begin position="21"/>
        <end position="46"/>
    </location>
</feature>
<dbReference type="InterPro" id="IPR003661">
    <property type="entry name" value="HisK_dim/P_dom"/>
</dbReference>
<dbReference type="RefSeq" id="WP_320500080.1">
    <property type="nucleotide sequence ID" value="NZ_JAXCLX010000001.1"/>
</dbReference>
<evidence type="ECO:0000256" key="5">
    <source>
        <dbReference type="ARBA" id="ARBA00022777"/>
    </source>
</evidence>
<evidence type="ECO:0000256" key="3">
    <source>
        <dbReference type="ARBA" id="ARBA00022553"/>
    </source>
</evidence>
<comment type="catalytic activity">
    <reaction evidence="1">
        <text>ATP + protein L-histidine = ADP + protein N-phospho-L-histidine.</text>
        <dbReference type="EC" id="2.7.13.3"/>
    </reaction>
</comment>
<name>A0ABU5DWH7_9PROT</name>
<keyword evidence="6" id="KW-0472">Membrane</keyword>
<dbReference type="Gene3D" id="3.30.450.20">
    <property type="entry name" value="PAS domain"/>
    <property type="match status" value="1"/>
</dbReference>
<dbReference type="EC" id="2.7.13.3" evidence="2"/>
<dbReference type="Pfam" id="PF02518">
    <property type="entry name" value="HATPase_c"/>
    <property type="match status" value="1"/>
</dbReference>
<keyword evidence="4" id="KW-0808">Transferase</keyword>
<keyword evidence="6" id="KW-1133">Transmembrane helix</keyword>
<dbReference type="PANTHER" id="PTHR43047:SF72">
    <property type="entry name" value="OSMOSENSING HISTIDINE PROTEIN KINASE SLN1"/>
    <property type="match status" value="1"/>
</dbReference>
<evidence type="ECO:0000313" key="9">
    <source>
        <dbReference type="Proteomes" id="UP001271769"/>
    </source>
</evidence>
<dbReference type="PANTHER" id="PTHR43047">
    <property type="entry name" value="TWO-COMPONENT HISTIDINE PROTEIN KINASE"/>
    <property type="match status" value="1"/>
</dbReference>
<evidence type="ECO:0000256" key="2">
    <source>
        <dbReference type="ARBA" id="ARBA00012438"/>
    </source>
</evidence>
<dbReference type="InterPro" id="IPR036097">
    <property type="entry name" value="HisK_dim/P_sf"/>
</dbReference>
<evidence type="ECO:0000256" key="6">
    <source>
        <dbReference type="SAM" id="Phobius"/>
    </source>
</evidence>
<dbReference type="InterPro" id="IPR004358">
    <property type="entry name" value="Sig_transdc_His_kin-like_C"/>
</dbReference>
<dbReference type="Pfam" id="PF00512">
    <property type="entry name" value="HisKA"/>
    <property type="match status" value="1"/>
</dbReference>
<dbReference type="GO" id="GO:0005524">
    <property type="term" value="F:ATP binding"/>
    <property type="evidence" value="ECO:0007669"/>
    <property type="project" value="UniProtKB-KW"/>
</dbReference>
<evidence type="ECO:0000256" key="4">
    <source>
        <dbReference type="ARBA" id="ARBA00022679"/>
    </source>
</evidence>
<dbReference type="CDD" id="cd00082">
    <property type="entry name" value="HisKA"/>
    <property type="match status" value="1"/>
</dbReference>
<evidence type="ECO:0000259" key="7">
    <source>
        <dbReference type="PROSITE" id="PS50109"/>
    </source>
</evidence>
<dbReference type="SUPFAM" id="SSF47384">
    <property type="entry name" value="Homodimeric domain of signal transducing histidine kinase"/>
    <property type="match status" value="1"/>
</dbReference>
<keyword evidence="3" id="KW-0597">Phosphoprotein</keyword>
<keyword evidence="8" id="KW-0067">ATP-binding</keyword>
<keyword evidence="8" id="KW-0547">Nucleotide-binding</keyword>
<dbReference type="InterPro" id="IPR005467">
    <property type="entry name" value="His_kinase_dom"/>
</dbReference>
<evidence type="ECO:0000313" key="8">
    <source>
        <dbReference type="EMBL" id="MDY0871650.1"/>
    </source>
</evidence>
<dbReference type="Proteomes" id="UP001271769">
    <property type="component" value="Unassembled WGS sequence"/>
</dbReference>
<keyword evidence="9" id="KW-1185">Reference proteome</keyword>
<protein>
    <recommendedName>
        <fullName evidence="2">histidine kinase</fullName>
        <ecNumber evidence="2">2.7.13.3</ecNumber>
    </recommendedName>
</protein>
<dbReference type="EMBL" id="JAXCLX010000001">
    <property type="protein sequence ID" value="MDY0871650.1"/>
    <property type="molecule type" value="Genomic_DNA"/>
</dbReference>
<dbReference type="SMART" id="SM00388">
    <property type="entry name" value="HisKA"/>
    <property type="match status" value="1"/>
</dbReference>
<keyword evidence="6" id="KW-0812">Transmembrane</keyword>
<reference evidence="8 9" key="1">
    <citation type="journal article" date="2013" name="Antonie Van Leeuwenhoek">
        <title>Dongia rigui sp. nov., isolated from freshwater of a large wetland in Korea.</title>
        <authorList>
            <person name="Baik K.S."/>
            <person name="Hwang Y.M."/>
            <person name="Choi J.S."/>
            <person name="Kwon J."/>
            <person name="Seong C.N."/>
        </authorList>
    </citation>
    <scope>NUCLEOTIDE SEQUENCE [LARGE SCALE GENOMIC DNA]</scope>
    <source>
        <strain evidence="8 9">04SU4-P</strain>
    </source>
</reference>
<sequence length="579" mass="62922">MAYRLLYRLAGVEWWRKPGRPAAVFTLTVLVAIWVTFASYAINVWYSIEDEANQELYGAKNVMGAHTNAVFRAARTMQSVTDHWLAEDFSIAQQHPLDELRNLLAKLQGNGRQLVTLGLVDAEDHGFWRLTLGKVFADRIYLGDRDYIEALRDKPAGQEFIGLPILGRGGGLRTVPIAMRAQPNDAGVKYIGAYITEKTFNDAFSHLTDIAPAVVGITRSDGRILFVWPPNDAQRGNLIAGFSDVIVKNQTDLMAASLPSPDGSGEMLAAFGPVPEEPLHVFAAIKRADLHALFLATLAFPTLLACLTTIVIALLGSWVMKLMVSQARRSAELSAALVKAEAANESKSQFLANMSHELRTPLNAVIGFSEVISKEIYGPLGVTQYREYSKDITDAGHHLLGIITQILDMAKLESGTLADTQTPADIGENIEACQRLLFGKAAERRIDIVCGDMADLPPVRMEPVHLRQVIINLIGNAIKFSHAGGRIDVSAVVTPKGDLQITVADEGIGIKPESMAELFQPFGQVEKAISRQYGGVGLGLVNARRLVEAYGGKIWLESEYGVGTKAIVSLPIAALNSAT</sequence>
<keyword evidence="5" id="KW-0418">Kinase</keyword>
<proteinExistence type="predicted"/>
<comment type="caution">
    <text evidence="8">The sequence shown here is derived from an EMBL/GenBank/DDBJ whole genome shotgun (WGS) entry which is preliminary data.</text>
</comment>